<keyword evidence="1" id="KW-0472">Membrane</keyword>
<feature type="domain" description="DUF6594" evidence="2">
    <location>
        <begin position="6"/>
        <end position="216"/>
    </location>
</feature>
<name>A0A9P4HWH6_9PEZI</name>
<dbReference type="Pfam" id="PF20237">
    <property type="entry name" value="DUF6594"/>
    <property type="match status" value="1"/>
</dbReference>
<keyword evidence="1" id="KW-1133">Transmembrane helix</keyword>
<reference evidence="3" key="1">
    <citation type="journal article" date="2020" name="Stud. Mycol.">
        <title>101 Dothideomycetes genomes: a test case for predicting lifestyles and emergence of pathogens.</title>
        <authorList>
            <person name="Haridas S."/>
            <person name="Albert R."/>
            <person name="Binder M."/>
            <person name="Bloem J."/>
            <person name="Labutti K."/>
            <person name="Salamov A."/>
            <person name="Andreopoulos B."/>
            <person name="Baker S."/>
            <person name="Barry K."/>
            <person name="Bills G."/>
            <person name="Bluhm B."/>
            <person name="Cannon C."/>
            <person name="Castanera R."/>
            <person name="Culley D."/>
            <person name="Daum C."/>
            <person name="Ezra D."/>
            <person name="Gonzalez J."/>
            <person name="Henrissat B."/>
            <person name="Kuo A."/>
            <person name="Liang C."/>
            <person name="Lipzen A."/>
            <person name="Lutzoni F."/>
            <person name="Magnuson J."/>
            <person name="Mondo S."/>
            <person name="Nolan M."/>
            <person name="Ohm R."/>
            <person name="Pangilinan J."/>
            <person name="Park H.-J."/>
            <person name="Ramirez L."/>
            <person name="Alfaro M."/>
            <person name="Sun H."/>
            <person name="Tritt A."/>
            <person name="Yoshinaga Y."/>
            <person name="Zwiers L.-H."/>
            <person name="Turgeon B."/>
            <person name="Goodwin S."/>
            <person name="Spatafora J."/>
            <person name="Crous P."/>
            <person name="Grigoriev I."/>
        </authorList>
    </citation>
    <scope>NUCLEOTIDE SEQUENCE</scope>
    <source>
        <strain evidence="3">CBS 121410</strain>
    </source>
</reference>
<comment type="caution">
    <text evidence="3">The sequence shown here is derived from an EMBL/GenBank/DDBJ whole genome shotgun (WGS) entry which is preliminary data.</text>
</comment>
<evidence type="ECO:0000313" key="3">
    <source>
        <dbReference type="EMBL" id="KAF2086525.1"/>
    </source>
</evidence>
<dbReference type="PANTHER" id="PTHR34502">
    <property type="entry name" value="DUF6594 DOMAIN-CONTAINING PROTEIN-RELATED"/>
    <property type="match status" value="1"/>
</dbReference>
<dbReference type="AlphaFoldDB" id="A0A9P4HWH6"/>
<keyword evidence="4" id="KW-1185">Reference proteome</keyword>
<sequence length="216" mass="24788">MEMKLLELDEADAEEPNARFLRCRALDNNRDEPERAELINKIDKKLQEYDDIVLRHRKMASLPKATTRNYNSLANWMLKWKPLASKEAKFIERDQDFVALVDEKEGSWFDALIEDFLGHLHRPLARSIFSDHAQRISSEDDDLDLYSKSRIDIFARIIITLLAVVLLMAPVVVLFRQEESGAVKIAVILLFTLVFSAALAVFTKAKRHEVFSATAA</sequence>
<accession>A0A9P4HWH6</accession>
<dbReference type="InterPro" id="IPR046529">
    <property type="entry name" value="DUF6594"/>
</dbReference>
<dbReference type="OrthoDB" id="3533814at2759"/>
<proteinExistence type="predicted"/>
<organism evidence="3 4">
    <name type="scientific">Saccharata proteae CBS 121410</name>
    <dbReference type="NCBI Taxonomy" id="1314787"/>
    <lineage>
        <taxon>Eukaryota</taxon>
        <taxon>Fungi</taxon>
        <taxon>Dikarya</taxon>
        <taxon>Ascomycota</taxon>
        <taxon>Pezizomycotina</taxon>
        <taxon>Dothideomycetes</taxon>
        <taxon>Dothideomycetes incertae sedis</taxon>
        <taxon>Botryosphaeriales</taxon>
        <taxon>Saccharataceae</taxon>
        <taxon>Saccharata</taxon>
    </lineage>
</organism>
<evidence type="ECO:0000313" key="4">
    <source>
        <dbReference type="Proteomes" id="UP000799776"/>
    </source>
</evidence>
<keyword evidence="1" id="KW-0812">Transmembrane</keyword>
<dbReference type="PANTHER" id="PTHR34502:SF3">
    <property type="entry name" value="DUF6594 DOMAIN-CONTAINING PROTEIN"/>
    <property type="match status" value="1"/>
</dbReference>
<feature type="transmembrane region" description="Helical" evidence="1">
    <location>
        <begin position="153"/>
        <end position="175"/>
    </location>
</feature>
<evidence type="ECO:0000259" key="2">
    <source>
        <dbReference type="Pfam" id="PF20237"/>
    </source>
</evidence>
<feature type="transmembrane region" description="Helical" evidence="1">
    <location>
        <begin position="181"/>
        <end position="202"/>
    </location>
</feature>
<evidence type="ECO:0000256" key="1">
    <source>
        <dbReference type="SAM" id="Phobius"/>
    </source>
</evidence>
<dbReference type="Proteomes" id="UP000799776">
    <property type="component" value="Unassembled WGS sequence"/>
</dbReference>
<dbReference type="EMBL" id="ML978724">
    <property type="protein sequence ID" value="KAF2086525.1"/>
    <property type="molecule type" value="Genomic_DNA"/>
</dbReference>
<protein>
    <recommendedName>
        <fullName evidence="2">DUF6594 domain-containing protein</fullName>
    </recommendedName>
</protein>
<gene>
    <name evidence="3" type="ORF">K490DRAFT_66718</name>
</gene>